<reference evidence="2" key="1">
    <citation type="journal article" date="2019" name="Mol. Biol. Evol.">
        <title>Blast fungal genomes show frequent chromosomal changes, gene gains and losses, and effector gene turnover.</title>
        <authorList>
            <person name="Gomez Luciano L.B."/>
            <person name="Jason Tsai I."/>
            <person name="Chuma I."/>
            <person name="Tosa Y."/>
            <person name="Chen Y.H."/>
            <person name="Li J.Y."/>
            <person name="Li M.Y."/>
            <person name="Jade Lu M.Y."/>
            <person name="Nakayashiki H."/>
            <person name="Li W.H."/>
        </authorList>
    </citation>
    <scope>NUCLEOTIDE SEQUENCE</scope>
    <source>
        <strain evidence="2">NI907</strain>
    </source>
</reference>
<organism evidence="1 2">
    <name type="scientific">Pyricularia grisea</name>
    <name type="common">Crabgrass-specific blast fungus</name>
    <name type="synonym">Magnaporthe grisea</name>
    <dbReference type="NCBI Taxonomy" id="148305"/>
    <lineage>
        <taxon>Eukaryota</taxon>
        <taxon>Fungi</taxon>
        <taxon>Dikarya</taxon>
        <taxon>Ascomycota</taxon>
        <taxon>Pezizomycotina</taxon>
        <taxon>Sordariomycetes</taxon>
        <taxon>Sordariomycetidae</taxon>
        <taxon>Magnaporthales</taxon>
        <taxon>Pyriculariaceae</taxon>
        <taxon>Pyricularia</taxon>
    </lineage>
</organism>
<dbReference type="Proteomes" id="UP000515153">
    <property type="component" value="Unplaced"/>
</dbReference>
<proteinExistence type="predicted"/>
<keyword evidence="1" id="KW-1185">Reference proteome</keyword>
<dbReference type="RefSeq" id="XP_030981162.1">
    <property type="nucleotide sequence ID" value="XM_031126916.1"/>
</dbReference>
<evidence type="ECO:0000313" key="2">
    <source>
        <dbReference type="RefSeq" id="XP_030981162.1"/>
    </source>
</evidence>
<protein>
    <submittedName>
        <fullName evidence="2">Uncharacterized protein</fullName>
    </submittedName>
</protein>
<accession>A0A6P8B1W4</accession>
<reference evidence="2" key="3">
    <citation type="submission" date="2025-08" db="UniProtKB">
        <authorList>
            <consortium name="RefSeq"/>
        </authorList>
    </citation>
    <scope>IDENTIFICATION</scope>
    <source>
        <strain evidence="2">NI907</strain>
    </source>
</reference>
<dbReference type="KEGG" id="pgri:PgNI_06897"/>
<dbReference type="GeneID" id="41961825"/>
<gene>
    <name evidence="2" type="ORF">PgNI_06897</name>
</gene>
<reference evidence="2" key="2">
    <citation type="submission" date="2019-10" db="EMBL/GenBank/DDBJ databases">
        <authorList>
            <consortium name="NCBI Genome Project"/>
        </authorList>
    </citation>
    <scope>NUCLEOTIDE SEQUENCE</scope>
    <source>
        <strain evidence="2">NI907</strain>
    </source>
</reference>
<sequence length="42" mass="4842">MIHSRVLILVTQQDTCQSSARKQIKKKKLSLRSGQSRCHCIM</sequence>
<name>A0A6P8B1W4_PYRGI</name>
<dbReference type="AlphaFoldDB" id="A0A6P8B1W4"/>
<evidence type="ECO:0000313" key="1">
    <source>
        <dbReference type="Proteomes" id="UP000515153"/>
    </source>
</evidence>